<dbReference type="EMBL" id="LR797024">
    <property type="protein sequence ID" value="CAB4181585.1"/>
    <property type="molecule type" value="Genomic_DNA"/>
</dbReference>
<sequence length="156" mass="16292">MQYDVKSKHMSASGVAVSYRTRLKSIIVSANTTAAARNTVFADNVPQLGTYSITSTTMTVTVANTLVAGDRVWLDFTSGTGVDNAYTVLTADASSFTVTTAASGTGDVTMYSSILMEADSYNATAYSVLIPGEGILAHNGIYVGLVTNVTATVFYG</sequence>
<evidence type="ECO:0000313" key="1">
    <source>
        <dbReference type="EMBL" id="CAB4156081.1"/>
    </source>
</evidence>
<protein>
    <submittedName>
        <fullName evidence="7">Uncharacterized protein</fullName>
    </submittedName>
</protein>
<organism evidence="7">
    <name type="scientific">uncultured Caudovirales phage</name>
    <dbReference type="NCBI Taxonomy" id="2100421"/>
    <lineage>
        <taxon>Viruses</taxon>
        <taxon>Duplodnaviria</taxon>
        <taxon>Heunggongvirae</taxon>
        <taxon>Uroviricota</taxon>
        <taxon>Caudoviricetes</taxon>
        <taxon>Peduoviridae</taxon>
        <taxon>Maltschvirus</taxon>
        <taxon>Maltschvirus maltsch</taxon>
    </lineage>
</organism>
<evidence type="ECO:0000313" key="8">
    <source>
        <dbReference type="EMBL" id="CAB5226682.1"/>
    </source>
</evidence>
<evidence type="ECO:0000313" key="4">
    <source>
        <dbReference type="EMBL" id="CAB4181585.1"/>
    </source>
</evidence>
<dbReference type="EMBL" id="LR797506">
    <property type="protein sequence ID" value="CAB4221723.1"/>
    <property type="molecule type" value="Genomic_DNA"/>
</dbReference>
<dbReference type="EMBL" id="LR796804">
    <property type="protein sequence ID" value="CAB4167823.1"/>
    <property type="molecule type" value="Genomic_DNA"/>
</dbReference>
<dbReference type="EMBL" id="LR797234">
    <property type="protein sequence ID" value="CAB4195220.1"/>
    <property type="molecule type" value="Genomic_DNA"/>
</dbReference>
<reference evidence="7" key="1">
    <citation type="submission" date="2020-05" db="EMBL/GenBank/DDBJ databases">
        <authorList>
            <person name="Chiriac C."/>
            <person name="Salcher M."/>
            <person name="Ghai R."/>
            <person name="Kavagutti S V."/>
        </authorList>
    </citation>
    <scope>NUCLEOTIDE SEQUENCE</scope>
</reference>
<evidence type="ECO:0000313" key="2">
    <source>
        <dbReference type="EMBL" id="CAB4167823.1"/>
    </source>
</evidence>
<dbReference type="EMBL" id="LR798362">
    <property type="protein sequence ID" value="CAB5226682.1"/>
    <property type="molecule type" value="Genomic_DNA"/>
</dbReference>
<dbReference type="EMBL" id="LR796827">
    <property type="protein sequence ID" value="CAB4168504.1"/>
    <property type="molecule type" value="Genomic_DNA"/>
</dbReference>
<evidence type="ECO:0000313" key="7">
    <source>
        <dbReference type="EMBL" id="CAB4221723.1"/>
    </source>
</evidence>
<evidence type="ECO:0000313" key="3">
    <source>
        <dbReference type="EMBL" id="CAB4168504.1"/>
    </source>
</evidence>
<evidence type="ECO:0000313" key="5">
    <source>
        <dbReference type="EMBL" id="CAB4195220.1"/>
    </source>
</evidence>
<dbReference type="EMBL" id="LR797356">
    <property type="protein sequence ID" value="CAB4205104.1"/>
    <property type="molecule type" value="Genomic_DNA"/>
</dbReference>
<proteinExistence type="predicted"/>
<gene>
    <name evidence="4" type="ORF">UFOVP1058_48</name>
    <name evidence="5" type="ORF">UFOVP1289_3</name>
    <name evidence="6" type="ORF">UFOVP1410_14</name>
    <name evidence="8" type="ORF">UFOVP1514_18</name>
    <name evidence="7" type="ORF">UFOVP1642_30</name>
    <name evidence="1" type="ORF">UFOVP656_32</name>
    <name evidence="2" type="ORF">UFOVP857_54</name>
    <name evidence="3" type="ORF">UFOVP879_61</name>
</gene>
<name>A0A6J5T1R8_9CAUD</name>
<accession>A0A6J5T1R8</accession>
<evidence type="ECO:0000313" key="6">
    <source>
        <dbReference type="EMBL" id="CAB4205104.1"/>
    </source>
</evidence>
<dbReference type="EMBL" id="LR796643">
    <property type="protein sequence ID" value="CAB4156081.1"/>
    <property type="molecule type" value="Genomic_DNA"/>
</dbReference>